<accession>A0A1T3CC04</accession>
<feature type="compositionally biased region" description="Low complexity" evidence="1">
    <location>
        <begin position="159"/>
        <end position="181"/>
    </location>
</feature>
<keyword evidence="3" id="KW-1185">Reference proteome</keyword>
<evidence type="ECO:0000313" key="3">
    <source>
        <dbReference type="Proteomes" id="UP000191004"/>
    </source>
</evidence>
<evidence type="ECO:0000313" key="2">
    <source>
        <dbReference type="EMBL" id="OPB38620.1"/>
    </source>
</evidence>
<evidence type="ECO:0000256" key="1">
    <source>
        <dbReference type="SAM" id="MobiDB-lite"/>
    </source>
</evidence>
<protein>
    <submittedName>
        <fullName evidence="2">Uncharacterized protein</fullName>
    </submittedName>
</protein>
<proteinExistence type="predicted"/>
<sequence>MADSQTSTSPDGSRRQANEFPSPAGSSRPDQGSAIKNLPVLLRGAEGNLEWKEGEFDKNCAEVASIAVAAINGLNLIVKSGGKPNERDFNLLKELVDFIPQETMDSFLQGFTGSVPPQSGGLLPVKQRTRPPPVQRLLSPNAPADNDGGVPVNALADVSNKNTNASSESTSTSEFSASSENPPSQAHHESPDSF</sequence>
<reference evidence="2 3" key="1">
    <citation type="submission" date="2016-04" db="EMBL/GenBank/DDBJ databases">
        <title>Multiple horizontal gene transfer events from other fungi enriched the ability of the initially mycotrophic fungus Trichoderma (Ascomycota) to feed on dead plant biomass.</title>
        <authorList>
            <person name="Atanasova L."/>
            <person name="Chenthamara K."/>
            <person name="Zhang J."/>
            <person name="Grujic M."/>
            <person name="Henrissat B."/>
            <person name="Kuo A."/>
            <person name="Aertz A."/>
            <person name="Salamov A."/>
            <person name="Lipzen A."/>
            <person name="Labutti K."/>
            <person name="Barry K."/>
            <person name="Miao Y."/>
            <person name="Rahimi M.J."/>
            <person name="Shen Q."/>
            <person name="Grigoriev I.V."/>
            <person name="Kubicek C.P."/>
            <person name="Druzhinina I.S."/>
        </authorList>
    </citation>
    <scope>NUCLEOTIDE SEQUENCE [LARGE SCALE GENOMIC DNA]</scope>
    <source>
        <strain evidence="2 3">NJAU 4742</strain>
    </source>
</reference>
<dbReference type="EMBL" id="LVVK01000020">
    <property type="protein sequence ID" value="OPB38620.1"/>
    <property type="molecule type" value="Genomic_DNA"/>
</dbReference>
<comment type="caution">
    <text evidence="2">The sequence shown here is derived from an EMBL/GenBank/DDBJ whole genome shotgun (WGS) entry which is preliminary data.</text>
</comment>
<feature type="region of interest" description="Disordered" evidence="1">
    <location>
        <begin position="111"/>
        <end position="194"/>
    </location>
</feature>
<gene>
    <name evidence="2" type="ORF">A0O28_0017260</name>
</gene>
<name>A0A1T3CC04_9HYPO</name>
<feature type="region of interest" description="Disordered" evidence="1">
    <location>
        <begin position="1"/>
        <end position="37"/>
    </location>
</feature>
<organism evidence="2 3">
    <name type="scientific">Trichoderma guizhouense</name>
    <dbReference type="NCBI Taxonomy" id="1491466"/>
    <lineage>
        <taxon>Eukaryota</taxon>
        <taxon>Fungi</taxon>
        <taxon>Dikarya</taxon>
        <taxon>Ascomycota</taxon>
        <taxon>Pezizomycotina</taxon>
        <taxon>Sordariomycetes</taxon>
        <taxon>Hypocreomycetidae</taxon>
        <taxon>Hypocreales</taxon>
        <taxon>Hypocreaceae</taxon>
        <taxon>Trichoderma</taxon>
    </lineage>
</organism>
<feature type="compositionally biased region" description="Polar residues" evidence="1">
    <location>
        <begin position="1"/>
        <end position="11"/>
    </location>
</feature>
<dbReference type="AlphaFoldDB" id="A0A1T3CC04"/>
<dbReference type="Proteomes" id="UP000191004">
    <property type="component" value="Unassembled WGS sequence"/>
</dbReference>